<name>A0A4Y2F281_ARAVE</name>
<accession>A0A4Y2F281</accession>
<evidence type="ECO:0000313" key="2">
    <source>
        <dbReference type="Proteomes" id="UP000499080"/>
    </source>
</evidence>
<reference evidence="1 2" key="1">
    <citation type="journal article" date="2019" name="Sci. Rep.">
        <title>Orb-weaving spider Araneus ventricosus genome elucidates the spidroin gene catalogue.</title>
        <authorList>
            <person name="Kono N."/>
            <person name="Nakamura H."/>
            <person name="Ohtoshi R."/>
            <person name="Moran D.A.P."/>
            <person name="Shinohara A."/>
            <person name="Yoshida Y."/>
            <person name="Fujiwara M."/>
            <person name="Mori M."/>
            <person name="Tomita M."/>
            <person name="Arakawa K."/>
        </authorList>
    </citation>
    <scope>NUCLEOTIDE SEQUENCE [LARGE SCALE GENOMIC DNA]</scope>
</reference>
<organism evidence="1 2">
    <name type="scientific">Araneus ventricosus</name>
    <name type="common">Orbweaver spider</name>
    <name type="synonym">Epeira ventricosa</name>
    <dbReference type="NCBI Taxonomy" id="182803"/>
    <lineage>
        <taxon>Eukaryota</taxon>
        <taxon>Metazoa</taxon>
        <taxon>Ecdysozoa</taxon>
        <taxon>Arthropoda</taxon>
        <taxon>Chelicerata</taxon>
        <taxon>Arachnida</taxon>
        <taxon>Araneae</taxon>
        <taxon>Araneomorphae</taxon>
        <taxon>Entelegynae</taxon>
        <taxon>Araneoidea</taxon>
        <taxon>Araneidae</taxon>
        <taxon>Araneus</taxon>
    </lineage>
</organism>
<dbReference type="AlphaFoldDB" id="A0A4Y2F281"/>
<comment type="caution">
    <text evidence="1">The sequence shown here is derived from an EMBL/GenBank/DDBJ whole genome shotgun (WGS) entry which is preliminary data.</text>
</comment>
<gene>
    <name evidence="1" type="ORF">AVEN_175815_1</name>
</gene>
<keyword evidence="2" id="KW-1185">Reference proteome</keyword>
<evidence type="ECO:0000313" key="1">
    <source>
        <dbReference type="EMBL" id="GBM35211.1"/>
    </source>
</evidence>
<sequence>MRTDFPLFTAQGQIDVEFAYRNEIPFRSFGVQGCQYACAWRDKTDSFQRKPFSLLPSRLKWSPRSTASQLAPDKFCPQKTSCYGPNRTPPRYLMHIRQLYRVEVDTRQGFLTDVRTQRDCLAH</sequence>
<protein>
    <submittedName>
        <fullName evidence="1">Uncharacterized protein</fullName>
    </submittedName>
</protein>
<dbReference type="Proteomes" id="UP000499080">
    <property type="component" value="Unassembled WGS sequence"/>
</dbReference>
<dbReference type="EMBL" id="BGPR01000779">
    <property type="protein sequence ID" value="GBM35211.1"/>
    <property type="molecule type" value="Genomic_DNA"/>
</dbReference>
<proteinExistence type="predicted"/>